<dbReference type="RefSeq" id="WP_144993616.1">
    <property type="nucleotide sequence ID" value="NZ_VNJK01000003.1"/>
</dbReference>
<name>A0A559ILG5_9BACL</name>
<accession>A0A559ILG5</accession>
<feature type="binding site" evidence="3">
    <location>
        <position position="136"/>
    </location>
    <ligand>
        <name>a divalent metal cation</name>
        <dbReference type="ChEBI" id="CHEBI:60240"/>
    </ligand>
</feature>
<dbReference type="EMBL" id="VNJK01000003">
    <property type="protein sequence ID" value="TVX88380.1"/>
    <property type="molecule type" value="Genomic_DNA"/>
</dbReference>
<dbReference type="GO" id="GO:0046872">
    <property type="term" value="F:metal ion binding"/>
    <property type="evidence" value="ECO:0007669"/>
    <property type="project" value="UniProtKB-KW"/>
</dbReference>
<comment type="similarity">
    <text evidence="1">Belongs to the DinB family.</text>
</comment>
<sequence>MKHLAENMYDYNIWANKRMLNHLLTLPEGVLQQEIQSVFKTIHEVVVHICVVDKVWSEFLTGQLISSVREKLEILNNELSQLTLEELQLHYEQLAVQYRNHVEALNDLDESREYAHPALPTLKASYAELIMHVVNHATYHRGNITAMLRQLGYKGISTDYVHYLVENK</sequence>
<dbReference type="Pfam" id="PF05163">
    <property type="entry name" value="DinB"/>
    <property type="match status" value="1"/>
</dbReference>
<keyword evidence="2 3" id="KW-0479">Metal-binding</keyword>
<dbReference type="AlphaFoldDB" id="A0A559ILG5"/>
<evidence type="ECO:0000256" key="3">
    <source>
        <dbReference type="PIRSR" id="PIRSR607837-1"/>
    </source>
</evidence>
<reference evidence="4 5" key="1">
    <citation type="submission" date="2019-07" db="EMBL/GenBank/DDBJ databases">
        <authorList>
            <person name="Kim J."/>
        </authorList>
    </citation>
    <scope>NUCLEOTIDE SEQUENCE [LARGE SCALE GENOMIC DNA]</scope>
    <source>
        <strain evidence="4 5">N4</strain>
    </source>
</reference>
<dbReference type="InterPro" id="IPR034660">
    <property type="entry name" value="DinB/YfiT-like"/>
</dbReference>
<dbReference type="PANTHER" id="PTHR37302:SF1">
    <property type="entry name" value="PROTEIN DINB"/>
    <property type="match status" value="1"/>
</dbReference>
<comment type="caution">
    <text evidence="4">The sequence shown here is derived from an EMBL/GenBank/DDBJ whole genome shotgun (WGS) entry which is preliminary data.</text>
</comment>
<dbReference type="PANTHER" id="PTHR37302">
    <property type="entry name" value="SLR1116 PROTEIN"/>
    <property type="match status" value="1"/>
</dbReference>
<evidence type="ECO:0000256" key="2">
    <source>
        <dbReference type="ARBA" id="ARBA00022723"/>
    </source>
</evidence>
<keyword evidence="5" id="KW-1185">Reference proteome</keyword>
<dbReference type="Proteomes" id="UP000318102">
    <property type="component" value="Unassembled WGS sequence"/>
</dbReference>
<dbReference type="InterPro" id="IPR007837">
    <property type="entry name" value="DinB"/>
</dbReference>
<feature type="binding site" evidence="3">
    <location>
        <position position="48"/>
    </location>
    <ligand>
        <name>a divalent metal cation</name>
        <dbReference type="ChEBI" id="CHEBI:60240"/>
    </ligand>
</feature>
<evidence type="ECO:0000256" key="1">
    <source>
        <dbReference type="ARBA" id="ARBA00008635"/>
    </source>
</evidence>
<dbReference type="SUPFAM" id="SSF109854">
    <property type="entry name" value="DinB/YfiT-like putative metalloenzymes"/>
    <property type="match status" value="1"/>
</dbReference>
<feature type="binding site" evidence="3">
    <location>
        <position position="140"/>
    </location>
    <ligand>
        <name>a divalent metal cation</name>
        <dbReference type="ChEBI" id="CHEBI:60240"/>
    </ligand>
</feature>
<evidence type="ECO:0000313" key="4">
    <source>
        <dbReference type="EMBL" id="TVX88380.1"/>
    </source>
</evidence>
<dbReference type="Gene3D" id="1.20.120.450">
    <property type="entry name" value="dinb family like domain"/>
    <property type="match status" value="1"/>
</dbReference>
<organism evidence="4 5">
    <name type="scientific">Paenibacillus agilis</name>
    <dbReference type="NCBI Taxonomy" id="3020863"/>
    <lineage>
        <taxon>Bacteria</taxon>
        <taxon>Bacillati</taxon>
        <taxon>Bacillota</taxon>
        <taxon>Bacilli</taxon>
        <taxon>Bacillales</taxon>
        <taxon>Paenibacillaceae</taxon>
        <taxon>Paenibacillus</taxon>
    </lineage>
</organism>
<proteinExistence type="inferred from homology"/>
<gene>
    <name evidence="4" type="ORF">FPZ44_21090</name>
</gene>
<dbReference type="OrthoDB" id="9811413at2"/>
<evidence type="ECO:0000313" key="5">
    <source>
        <dbReference type="Proteomes" id="UP000318102"/>
    </source>
</evidence>
<protein>
    <submittedName>
        <fullName evidence="4">DUF664 domain-containing protein</fullName>
    </submittedName>
</protein>